<dbReference type="EMBL" id="JAKUCV010007829">
    <property type="protein sequence ID" value="KAJ4821867.1"/>
    <property type="molecule type" value="Genomic_DNA"/>
</dbReference>
<keyword evidence="10" id="KW-0732">Signal</keyword>
<keyword evidence="3" id="KW-0134">Cell wall</keyword>
<dbReference type="Gene3D" id="2.160.20.10">
    <property type="entry name" value="Single-stranded right-handed beta-helix, Pectin lyase-like"/>
    <property type="match status" value="1"/>
</dbReference>
<evidence type="ECO:0000256" key="8">
    <source>
        <dbReference type="PROSITE-ProRule" id="PRU10052"/>
    </source>
</evidence>
<comment type="subcellular location">
    <subcellularLocation>
        <location evidence="1">Secreted</location>
        <location evidence="1">Cell wall</location>
    </subcellularLocation>
</comment>
<evidence type="ECO:0000256" key="7">
    <source>
        <dbReference type="ARBA" id="ARBA00023316"/>
    </source>
</evidence>
<feature type="chain" id="PRO_5040132075" description="Polygalacturonase" evidence="10">
    <location>
        <begin position="24"/>
        <end position="386"/>
    </location>
</feature>
<keyword evidence="7" id="KW-0961">Cell wall biogenesis/degradation</keyword>
<keyword evidence="4" id="KW-0964">Secreted</keyword>
<keyword evidence="5 9" id="KW-0378">Hydrolase</keyword>
<dbReference type="AlphaFoldDB" id="A0A9Q0IYY3"/>
<dbReference type="PROSITE" id="PS00502">
    <property type="entry name" value="POLYGALACTURONASE"/>
    <property type="match status" value="1"/>
</dbReference>
<evidence type="ECO:0000256" key="10">
    <source>
        <dbReference type="SAM" id="SignalP"/>
    </source>
</evidence>
<dbReference type="OrthoDB" id="848982at2759"/>
<dbReference type="PANTHER" id="PTHR31375">
    <property type="match status" value="1"/>
</dbReference>
<dbReference type="InterPro" id="IPR000743">
    <property type="entry name" value="Glyco_hydro_28"/>
</dbReference>
<dbReference type="SUPFAM" id="SSF51126">
    <property type="entry name" value="Pectin lyase-like"/>
    <property type="match status" value="1"/>
</dbReference>
<organism evidence="11 12">
    <name type="scientific">Turnera subulata</name>
    <dbReference type="NCBI Taxonomy" id="218843"/>
    <lineage>
        <taxon>Eukaryota</taxon>
        <taxon>Viridiplantae</taxon>
        <taxon>Streptophyta</taxon>
        <taxon>Embryophyta</taxon>
        <taxon>Tracheophyta</taxon>
        <taxon>Spermatophyta</taxon>
        <taxon>Magnoliopsida</taxon>
        <taxon>eudicotyledons</taxon>
        <taxon>Gunneridae</taxon>
        <taxon>Pentapetalae</taxon>
        <taxon>rosids</taxon>
        <taxon>fabids</taxon>
        <taxon>Malpighiales</taxon>
        <taxon>Passifloraceae</taxon>
        <taxon>Turnera</taxon>
    </lineage>
</organism>
<dbReference type="SMART" id="SM00710">
    <property type="entry name" value="PbH1"/>
    <property type="match status" value="4"/>
</dbReference>
<evidence type="ECO:0000313" key="12">
    <source>
        <dbReference type="Proteomes" id="UP001141552"/>
    </source>
</evidence>
<dbReference type="GO" id="GO:0005975">
    <property type="term" value="P:carbohydrate metabolic process"/>
    <property type="evidence" value="ECO:0007669"/>
    <property type="project" value="InterPro"/>
</dbReference>
<dbReference type="InterPro" id="IPR011050">
    <property type="entry name" value="Pectin_lyase_fold/virulence"/>
</dbReference>
<evidence type="ECO:0000313" key="11">
    <source>
        <dbReference type="EMBL" id="KAJ4821867.1"/>
    </source>
</evidence>
<name>A0A9Q0IYY3_9ROSI</name>
<evidence type="ECO:0000256" key="2">
    <source>
        <dbReference type="ARBA" id="ARBA00008834"/>
    </source>
</evidence>
<proteinExistence type="inferred from homology"/>
<comment type="similarity">
    <text evidence="2 9">Belongs to the glycosyl hydrolase 28 family.</text>
</comment>
<protein>
    <recommendedName>
        <fullName evidence="13">Polygalacturonase</fullName>
    </recommendedName>
</protein>
<feature type="active site" evidence="8">
    <location>
        <position position="233"/>
    </location>
</feature>
<evidence type="ECO:0000256" key="9">
    <source>
        <dbReference type="RuleBase" id="RU361169"/>
    </source>
</evidence>
<dbReference type="Proteomes" id="UP001141552">
    <property type="component" value="Unassembled WGS sequence"/>
</dbReference>
<dbReference type="GO" id="GO:0071555">
    <property type="term" value="P:cell wall organization"/>
    <property type="evidence" value="ECO:0007669"/>
    <property type="project" value="UniProtKB-KW"/>
</dbReference>
<evidence type="ECO:0000256" key="1">
    <source>
        <dbReference type="ARBA" id="ARBA00004191"/>
    </source>
</evidence>
<dbReference type="InterPro" id="IPR006626">
    <property type="entry name" value="PbH1"/>
</dbReference>
<reference evidence="11" key="1">
    <citation type="submission" date="2022-02" db="EMBL/GenBank/DDBJ databases">
        <authorList>
            <person name="Henning P.M."/>
            <person name="McCubbin A.G."/>
            <person name="Shore J.S."/>
        </authorList>
    </citation>
    <scope>NUCLEOTIDE SEQUENCE</scope>
    <source>
        <strain evidence="11">F60SS</strain>
        <tissue evidence="11">Leaves</tissue>
    </source>
</reference>
<dbReference type="InterPro" id="IPR012334">
    <property type="entry name" value="Pectin_lyas_fold"/>
</dbReference>
<evidence type="ECO:0000256" key="6">
    <source>
        <dbReference type="ARBA" id="ARBA00023295"/>
    </source>
</evidence>
<dbReference type="GO" id="GO:0004650">
    <property type="term" value="F:polygalacturonase activity"/>
    <property type="evidence" value="ECO:0007669"/>
    <property type="project" value="InterPro"/>
</dbReference>
<feature type="signal peptide" evidence="10">
    <location>
        <begin position="1"/>
        <end position="23"/>
    </location>
</feature>
<keyword evidence="6 9" id="KW-0326">Glycosidase</keyword>
<sequence>MVLRVGMLFVCLVLMTLTADARSGVFDLTKYKPGGDIAQALLAAWKEACASPTPSKVLIPGGKYTLGAAELLGPCKAPIELQVEGKVMAPAQPKGESWVTFQRIDGLTLSGKGSFNGQGHIAWASNNCHKNPACKGFPINLRFNFVNNAMIKDVTSEESKTFHVNVLGCKNITFQNFKIVAPAESPNTDGIHIGRSEGVHIIDSNIATGDDCISIGDGAKQVHVQGVTCGPGHGISIGSLGKYDNEEPVAGIFVKHCTLKNTDNGVRIKSWPAMKGGSASDIHFEDIVMDNVLNPVIVDQEYCPWNQCSKNAPSKVKLSKISFKNIRGTSKTPEAVKIICSSGFPCQDLELSNINLKYTGNQGPAKSVCKNVKPKITGTLNPPGCH</sequence>
<reference evidence="11" key="2">
    <citation type="journal article" date="2023" name="Plants (Basel)">
        <title>Annotation of the Turnera subulata (Passifloraceae) Draft Genome Reveals the S-Locus Evolved after the Divergence of Turneroideae from Passifloroideae in a Stepwise Manner.</title>
        <authorList>
            <person name="Henning P.M."/>
            <person name="Roalson E.H."/>
            <person name="Mir W."/>
            <person name="McCubbin A.G."/>
            <person name="Shore J.S."/>
        </authorList>
    </citation>
    <scope>NUCLEOTIDE SEQUENCE</scope>
    <source>
        <strain evidence="11">F60SS</strain>
    </source>
</reference>
<evidence type="ECO:0000256" key="4">
    <source>
        <dbReference type="ARBA" id="ARBA00022525"/>
    </source>
</evidence>
<evidence type="ECO:0008006" key="13">
    <source>
        <dbReference type="Google" id="ProtNLM"/>
    </source>
</evidence>
<comment type="caution">
    <text evidence="11">The sequence shown here is derived from an EMBL/GenBank/DDBJ whole genome shotgun (WGS) entry which is preliminary data.</text>
</comment>
<evidence type="ECO:0000256" key="3">
    <source>
        <dbReference type="ARBA" id="ARBA00022512"/>
    </source>
</evidence>
<gene>
    <name evidence="11" type="ORF">Tsubulata_049566</name>
</gene>
<keyword evidence="12" id="KW-1185">Reference proteome</keyword>
<dbReference type="FunFam" id="2.160.20.10:FF:000004">
    <property type="entry name" value="Pectin lyase-like superfamily protein"/>
    <property type="match status" value="1"/>
</dbReference>
<evidence type="ECO:0000256" key="5">
    <source>
        <dbReference type="ARBA" id="ARBA00022801"/>
    </source>
</evidence>
<accession>A0A9Q0IYY3</accession>
<dbReference type="Pfam" id="PF00295">
    <property type="entry name" value="Glyco_hydro_28"/>
    <property type="match status" value="1"/>
</dbReference>